<dbReference type="GO" id="GO:0036374">
    <property type="term" value="F:glutathione hydrolase activity"/>
    <property type="evidence" value="ECO:0007669"/>
    <property type="project" value="InterPro"/>
</dbReference>
<evidence type="ECO:0000256" key="2">
    <source>
        <dbReference type="PIRSR" id="PIRSR600101-1"/>
    </source>
</evidence>
<evidence type="ECO:0000313" key="6">
    <source>
        <dbReference type="Proteomes" id="UP000639338"/>
    </source>
</evidence>
<feature type="binding site" evidence="3">
    <location>
        <begin position="390"/>
        <end position="392"/>
    </location>
    <ligand>
        <name>L-glutamate</name>
        <dbReference type="ChEBI" id="CHEBI:29985"/>
    </ligand>
</feature>
<dbReference type="Gene3D" id="3.60.20.40">
    <property type="match status" value="1"/>
</dbReference>
<feature type="binding site" evidence="3">
    <location>
        <position position="466"/>
    </location>
    <ligand>
        <name>L-glutamate</name>
        <dbReference type="ChEBI" id="CHEBI:29985"/>
    </ligand>
</feature>
<dbReference type="FunFam" id="3.60.20.40:FF:000001">
    <property type="entry name" value="Gamma-glutamyltranspeptidase 1"/>
    <property type="match status" value="1"/>
</dbReference>
<dbReference type="FunFam" id="1.10.246.130:FF:000001">
    <property type="entry name" value="Gamma-glutamyltransferase 5 isoform 1"/>
    <property type="match status" value="1"/>
</dbReference>
<feature type="binding site" evidence="3">
    <location>
        <begin position="443"/>
        <end position="444"/>
    </location>
    <ligand>
        <name>L-glutamate</name>
        <dbReference type="ChEBI" id="CHEBI:29985"/>
    </ligand>
</feature>
<dbReference type="Pfam" id="PF01019">
    <property type="entry name" value="G_glu_transpept"/>
    <property type="match status" value="2"/>
</dbReference>
<sequence>MYQPVQKVEKRKSCWSILFAILGSAAVATVVTWLLMKYGQSSVPLTTTVNSTFDKNNDYTLVFGKVNGDSDLCSQMGRFILRKEGSAVDSAITTMICNGIMKPSAMGIGGGFLMTIYDRKNKQARFLNAKDKAPLAAHKNMFKDAGYHSSKIGALAIGVPGEVAGYWEAHQKYGKLAWFDLFEPNLQLCKTQSKHALKLRSQLCDTLKAIAEKGANEFYNGTLGEILIEDLSEVGSIMTVEDLKNYRVKWTDPIVSDFLNGTKLYTSNLPGSGGLLALMLNVFDEFKFSRRDLVGETNRIRTYHRIIETWKFAYAIRSQMGDPDFIDMTDLMKNLTSKDYARNIKNKIDDEKTWNEPGHYGGAHNLSKDHGTSHISVIAPNGDAVSVTSSLNGNYGSLTISSQTGIVLNSAMDDFSIPTITNTYSLPGNNKNNEIQGGKRPLSSMVPSIITTPDGDVKMVIGAAGGTQITTAVSYIIARHLFMGDSLQRAITVPRIHHQLYPMVLTYSHLIPDRVIHGLRVLGHVIERSEYDSSVIALVRSDNGTVIDHYGS</sequence>
<dbReference type="SUPFAM" id="SSF56235">
    <property type="entry name" value="N-terminal nucleophile aminohydrolases (Ntn hydrolases)"/>
    <property type="match status" value="1"/>
</dbReference>
<keyword evidence="4" id="KW-0812">Transmembrane</keyword>
<accession>A0A835CMN8</accession>
<dbReference type="PANTHER" id="PTHR11686">
    <property type="entry name" value="GAMMA GLUTAMYL TRANSPEPTIDASE"/>
    <property type="match status" value="1"/>
</dbReference>
<feature type="transmembrane region" description="Helical" evidence="4">
    <location>
        <begin position="12"/>
        <end position="36"/>
    </location>
</feature>
<evidence type="ECO:0000313" key="5">
    <source>
        <dbReference type="EMBL" id="KAF7988609.1"/>
    </source>
</evidence>
<organism evidence="5 6">
    <name type="scientific">Aphidius gifuensis</name>
    <name type="common">Parasitoid wasp</name>
    <dbReference type="NCBI Taxonomy" id="684658"/>
    <lineage>
        <taxon>Eukaryota</taxon>
        <taxon>Metazoa</taxon>
        <taxon>Ecdysozoa</taxon>
        <taxon>Arthropoda</taxon>
        <taxon>Hexapoda</taxon>
        <taxon>Insecta</taxon>
        <taxon>Pterygota</taxon>
        <taxon>Neoptera</taxon>
        <taxon>Endopterygota</taxon>
        <taxon>Hymenoptera</taxon>
        <taxon>Apocrita</taxon>
        <taxon>Ichneumonoidea</taxon>
        <taxon>Braconidae</taxon>
        <taxon>Aphidiinae</taxon>
        <taxon>Aphidius</taxon>
    </lineage>
</organism>
<keyword evidence="4" id="KW-0472">Membrane</keyword>
<evidence type="ECO:0000256" key="4">
    <source>
        <dbReference type="SAM" id="Phobius"/>
    </source>
</evidence>
<feature type="binding site" evidence="3">
    <location>
        <position position="414"/>
    </location>
    <ligand>
        <name>L-glutamate</name>
        <dbReference type="ChEBI" id="CHEBI:29985"/>
    </ligand>
</feature>
<name>A0A835CMN8_APHGI</name>
<dbReference type="GO" id="GO:0006751">
    <property type="term" value="P:glutathione catabolic process"/>
    <property type="evidence" value="ECO:0007669"/>
    <property type="project" value="InterPro"/>
</dbReference>
<feature type="active site" description="Nucleophile" evidence="2">
    <location>
        <position position="372"/>
    </location>
</feature>
<dbReference type="AlphaFoldDB" id="A0A835CMN8"/>
<comment type="caution">
    <text evidence="5">The sequence shown here is derived from an EMBL/GenBank/DDBJ whole genome shotgun (WGS) entry which is preliminary data.</text>
</comment>
<dbReference type="InterPro" id="IPR043138">
    <property type="entry name" value="GGT_lsub"/>
</dbReference>
<keyword evidence="1" id="KW-1202">Platelet aggregation activating toxin</keyword>
<keyword evidence="1" id="KW-0800">Toxin</keyword>
<dbReference type="SMR" id="A0A835CMN8"/>
<dbReference type="PRINTS" id="PR01210">
    <property type="entry name" value="GGTRANSPTASE"/>
</dbReference>
<evidence type="ECO:0000256" key="1">
    <source>
        <dbReference type="ARBA" id="ARBA00084097"/>
    </source>
</evidence>
<evidence type="ECO:0000256" key="3">
    <source>
        <dbReference type="PIRSR" id="PIRSR600101-2"/>
    </source>
</evidence>
<dbReference type="InterPro" id="IPR043137">
    <property type="entry name" value="GGT_ssub_C"/>
</dbReference>
<gene>
    <name evidence="5" type="ORF">HCN44_001182</name>
</gene>
<dbReference type="OrthoDB" id="1081007at2759"/>
<keyword evidence="1" id="KW-1199">Hemostasis impairing toxin</keyword>
<dbReference type="InterPro" id="IPR000101">
    <property type="entry name" value="GGT_peptidase"/>
</dbReference>
<keyword evidence="4" id="KW-1133">Transmembrane helix</keyword>
<dbReference type="GO" id="GO:0005886">
    <property type="term" value="C:plasma membrane"/>
    <property type="evidence" value="ECO:0007669"/>
    <property type="project" value="TreeGrafter"/>
</dbReference>
<dbReference type="InterPro" id="IPR029055">
    <property type="entry name" value="Ntn_hydrolases_N"/>
</dbReference>
<dbReference type="Proteomes" id="UP000639338">
    <property type="component" value="Unassembled WGS sequence"/>
</dbReference>
<proteinExistence type="predicted"/>
<dbReference type="Gene3D" id="1.10.246.130">
    <property type="match status" value="1"/>
</dbReference>
<dbReference type="PANTHER" id="PTHR11686:SF9">
    <property type="entry name" value="RE13973P"/>
    <property type="match status" value="1"/>
</dbReference>
<dbReference type="EMBL" id="JACMRX010000005">
    <property type="protein sequence ID" value="KAF7988609.1"/>
    <property type="molecule type" value="Genomic_DNA"/>
</dbReference>
<keyword evidence="6" id="KW-1185">Reference proteome</keyword>
<protein>
    <submittedName>
        <fullName evidence="5">Uncharacterized protein</fullName>
    </submittedName>
</protein>
<reference evidence="5 6" key="1">
    <citation type="submission" date="2020-08" db="EMBL/GenBank/DDBJ databases">
        <title>Aphidius gifuensis genome sequencing and assembly.</title>
        <authorList>
            <person name="Du Z."/>
        </authorList>
    </citation>
    <scope>NUCLEOTIDE SEQUENCE [LARGE SCALE GENOMIC DNA]</scope>
    <source>
        <strain evidence="5">YNYX2018</strain>
        <tissue evidence="5">Adults</tissue>
    </source>
</reference>